<comment type="caution">
    <text evidence="2">The sequence shown here is derived from an EMBL/GenBank/DDBJ whole genome shotgun (WGS) entry which is preliminary data.</text>
</comment>
<evidence type="ECO:0000256" key="1">
    <source>
        <dbReference type="SAM" id="Phobius"/>
    </source>
</evidence>
<dbReference type="RefSeq" id="WP_079363944.1">
    <property type="nucleotide sequence ID" value="NZ_MXAN01000019.1"/>
</dbReference>
<name>A0A1V4H0D2_MORLA</name>
<keyword evidence="1" id="KW-0812">Transmembrane</keyword>
<accession>A0A1V4H0D2</accession>
<evidence type="ECO:0008006" key="4">
    <source>
        <dbReference type="Google" id="ProtNLM"/>
    </source>
</evidence>
<evidence type="ECO:0000313" key="3">
    <source>
        <dbReference type="Proteomes" id="UP000191025"/>
    </source>
</evidence>
<keyword evidence="1" id="KW-0472">Membrane</keyword>
<dbReference type="Proteomes" id="UP000191025">
    <property type="component" value="Unassembled WGS sequence"/>
</dbReference>
<dbReference type="AlphaFoldDB" id="A0A1V4H0D2"/>
<evidence type="ECO:0000313" key="2">
    <source>
        <dbReference type="EMBL" id="OPH38293.1"/>
    </source>
</evidence>
<feature type="transmembrane region" description="Helical" evidence="1">
    <location>
        <begin position="36"/>
        <end position="56"/>
    </location>
</feature>
<proteinExistence type="predicted"/>
<sequence length="68" mass="7929">MNEMNKKDTLLAGAVIFLWGINFYFIKLVLNEVSPMVLGFLRFVFLLLPAIFIKSLSKLKINPYKYWG</sequence>
<gene>
    <name evidence="2" type="ORF">B5J94_03925</name>
</gene>
<organism evidence="2 3">
    <name type="scientific">Moraxella lacunata</name>
    <dbReference type="NCBI Taxonomy" id="477"/>
    <lineage>
        <taxon>Bacteria</taxon>
        <taxon>Pseudomonadati</taxon>
        <taxon>Pseudomonadota</taxon>
        <taxon>Gammaproteobacteria</taxon>
        <taxon>Moraxellales</taxon>
        <taxon>Moraxellaceae</taxon>
        <taxon>Moraxella</taxon>
    </lineage>
</organism>
<keyword evidence="1" id="KW-1133">Transmembrane helix</keyword>
<reference evidence="3" key="1">
    <citation type="submission" date="2017-03" db="EMBL/GenBank/DDBJ databases">
        <title>Draft genome sequence of Moraxella equi CCUG 4950T type strain.</title>
        <authorList>
            <person name="Salva-Serra F."/>
            <person name="Engstrom-Jakobsson H."/>
            <person name="Thorell K."/>
            <person name="Jaen-Luchoro D."/>
            <person name="Gonzales-Siles L."/>
            <person name="Karlsson R."/>
            <person name="Yazdan S."/>
            <person name="Boulund F."/>
            <person name="Johnning A."/>
            <person name="Engstrand L."/>
            <person name="Kristiansson E."/>
            <person name="Moore E."/>
        </authorList>
    </citation>
    <scope>NUCLEOTIDE SEQUENCE [LARGE SCALE GENOMIC DNA]</scope>
    <source>
        <strain evidence="3">CCUG 4441</strain>
    </source>
</reference>
<protein>
    <recommendedName>
        <fullName evidence="4">Amino-acid metabolite efflux pump</fullName>
    </recommendedName>
</protein>
<feature type="transmembrane region" description="Helical" evidence="1">
    <location>
        <begin position="9"/>
        <end position="30"/>
    </location>
</feature>
<dbReference type="EMBL" id="MXAN01000019">
    <property type="protein sequence ID" value="OPH38293.1"/>
    <property type="molecule type" value="Genomic_DNA"/>
</dbReference>